<proteinExistence type="predicted"/>
<dbReference type="InterPro" id="IPR014948">
    <property type="entry name" value="BrxA"/>
</dbReference>
<dbReference type="AlphaFoldDB" id="A0A927GKB0"/>
<gene>
    <name evidence="1" type="ORF">IC235_15925</name>
</gene>
<dbReference type="InterPro" id="IPR023137">
    <property type="entry name" value="BrxA_sf"/>
</dbReference>
<comment type="caution">
    <text evidence="1">The sequence shown here is derived from an EMBL/GenBank/DDBJ whole genome shotgun (WGS) entry which is preliminary data.</text>
</comment>
<name>A0A927GKB0_9BACT</name>
<dbReference type="Gene3D" id="1.10.3540.10">
    <property type="entry name" value="uncharacterized protein from magnetospirillum magneticum domain"/>
    <property type="match status" value="1"/>
</dbReference>
<organism evidence="1 2">
    <name type="scientific">Hymenobacter montanus</name>
    <dbReference type="NCBI Taxonomy" id="2771359"/>
    <lineage>
        <taxon>Bacteria</taxon>
        <taxon>Pseudomonadati</taxon>
        <taxon>Bacteroidota</taxon>
        <taxon>Cytophagia</taxon>
        <taxon>Cytophagales</taxon>
        <taxon>Hymenobacteraceae</taxon>
        <taxon>Hymenobacter</taxon>
    </lineage>
</organism>
<dbReference type="EMBL" id="JACXAD010000019">
    <property type="protein sequence ID" value="MBD2769377.1"/>
    <property type="molecule type" value="Genomic_DNA"/>
</dbReference>
<evidence type="ECO:0000313" key="2">
    <source>
        <dbReference type="Proteomes" id="UP000612233"/>
    </source>
</evidence>
<sequence>MSKDLLFTAALNKGQALLPEMHQLAQHWHPGVTARELTQEALSTGYLGRATEARIRDVVAVFSRRFLRGQPQPAEYLHELAQHLPATGLFAEVCLLHTAVAHPELLVFLQEVYWPAHFAGRHNLPKEAAQDFLHEAQKMGRTGSSWSEGLTKRTARRLTGTLTEFGLLGAPDRQGLRPMRPFQPHPETVVYLAYWLRELNLDVPSLLAHPLWQVLGLRANDVLPALRRLALHNWLTVLTAGDLLRLEWNYPSTTALLHDLTQRSIHAVA</sequence>
<dbReference type="Proteomes" id="UP000612233">
    <property type="component" value="Unassembled WGS sequence"/>
</dbReference>
<protein>
    <submittedName>
        <fullName evidence="1">DUF1819 family protein</fullName>
    </submittedName>
</protein>
<accession>A0A927GKB0</accession>
<reference evidence="1" key="1">
    <citation type="submission" date="2020-09" db="EMBL/GenBank/DDBJ databases">
        <authorList>
            <person name="Kim M.K."/>
        </authorList>
    </citation>
    <scope>NUCLEOTIDE SEQUENCE</scope>
    <source>
        <strain evidence="1">BT664</strain>
    </source>
</reference>
<keyword evidence="2" id="KW-1185">Reference proteome</keyword>
<evidence type="ECO:0000313" key="1">
    <source>
        <dbReference type="EMBL" id="MBD2769377.1"/>
    </source>
</evidence>
<dbReference type="RefSeq" id="WP_191006189.1">
    <property type="nucleotide sequence ID" value="NZ_JACXAD010000019.1"/>
</dbReference>
<dbReference type="Pfam" id="PF08849">
    <property type="entry name" value="BrxA"/>
    <property type="match status" value="1"/>
</dbReference>